<dbReference type="FunCoup" id="W5JTX1">
    <property type="interactions" value="4"/>
</dbReference>
<dbReference type="OMA" id="GYHINDT"/>
<dbReference type="STRING" id="43151.W5JTX1"/>
<evidence type="ECO:0000313" key="5">
    <source>
        <dbReference type="Proteomes" id="UP000000673"/>
    </source>
</evidence>
<proteinExistence type="predicted"/>
<feature type="domain" description="EF-hand" evidence="2">
    <location>
        <begin position="198"/>
        <end position="233"/>
    </location>
</feature>
<reference evidence="3" key="3">
    <citation type="journal article" date="2013" name="Nucleic Acids Res.">
        <title>The genome of Anopheles darlingi, the main neotropical malaria vector.</title>
        <authorList>
            <person name="Marinotti O."/>
            <person name="Cerqueira G.C."/>
            <person name="de Almeida L.G."/>
            <person name="Ferro M.I."/>
            <person name="Loreto E.L."/>
            <person name="Zaha A."/>
            <person name="Teixeira S.M."/>
            <person name="Wespiser A.R."/>
            <person name="Almeida E Silva A."/>
            <person name="Schlindwein A.D."/>
            <person name="Pacheco A.C."/>
            <person name="Silva A.L."/>
            <person name="Graveley B.R."/>
            <person name="Walenz B.P."/>
            <person name="Lima Bde A."/>
            <person name="Ribeiro C.A."/>
            <person name="Nunes-Silva C.G."/>
            <person name="de Carvalho C.R."/>
            <person name="Soares C.M."/>
            <person name="de Menezes C.B."/>
            <person name="Matiolli C."/>
            <person name="Caffrey D."/>
            <person name="Araujo D.A."/>
            <person name="de Oliveira D.M."/>
            <person name="Golenbock D."/>
            <person name="Grisard E.C."/>
            <person name="Fantinatti-Garboggini F."/>
            <person name="de Carvalho F.M."/>
            <person name="Barcellos F.G."/>
            <person name="Prosdocimi F."/>
            <person name="May G."/>
            <person name="Azevedo Junior G.M."/>
            <person name="Guimaraes G.M."/>
            <person name="Goldman G.H."/>
            <person name="Padilha I.Q."/>
            <person name="Batista Jda S."/>
            <person name="Ferro J.A."/>
            <person name="Ribeiro J.M."/>
            <person name="Fietto J.L."/>
            <person name="Dabbas K.M."/>
            <person name="Cerdeira L."/>
            <person name="Agnez-Lima L.F."/>
            <person name="Brocchi M."/>
            <person name="de Carvalho M.O."/>
            <person name="Teixeira Mde M."/>
            <person name="Diniz Maia Mde M."/>
            <person name="Goldman M.H."/>
            <person name="Cruz Schneider M.P."/>
            <person name="Felipe M.S."/>
            <person name="Hungria M."/>
            <person name="Nicolas M.F."/>
            <person name="Pereira M."/>
            <person name="Montes M.A."/>
            <person name="Cantao M.E."/>
            <person name="Vincentz M."/>
            <person name="Rafael M.S."/>
            <person name="Silverman N."/>
            <person name="Stoco P.H."/>
            <person name="Souza R.C."/>
            <person name="Vicentini R."/>
            <person name="Gazzinelli R.T."/>
            <person name="Neves Rde O."/>
            <person name="Silva R."/>
            <person name="Astolfi-Filho S."/>
            <person name="Maciel T.E."/>
            <person name="Urmenyi T.P."/>
            <person name="Tadei W.P."/>
            <person name="Camargo E.P."/>
            <person name="de Vasconcelos A.T."/>
        </authorList>
    </citation>
    <scope>NUCLEOTIDE SEQUENCE</scope>
</reference>
<evidence type="ECO:0000256" key="1">
    <source>
        <dbReference type="ARBA" id="ARBA00022837"/>
    </source>
</evidence>
<dbReference type="SUPFAM" id="SSF47473">
    <property type="entry name" value="EF-hand"/>
    <property type="match status" value="1"/>
</dbReference>
<reference evidence="3" key="2">
    <citation type="submission" date="2010-05" db="EMBL/GenBank/DDBJ databases">
        <authorList>
            <person name="Almeida L.G."/>
            <person name="Nicolas M.F."/>
            <person name="Souza R.C."/>
            <person name="Vasconcelos A.T.R."/>
        </authorList>
    </citation>
    <scope>NUCLEOTIDE SEQUENCE</scope>
</reference>
<organism evidence="3">
    <name type="scientific">Anopheles darlingi</name>
    <name type="common">Mosquito</name>
    <dbReference type="NCBI Taxonomy" id="43151"/>
    <lineage>
        <taxon>Eukaryota</taxon>
        <taxon>Metazoa</taxon>
        <taxon>Ecdysozoa</taxon>
        <taxon>Arthropoda</taxon>
        <taxon>Hexapoda</taxon>
        <taxon>Insecta</taxon>
        <taxon>Pterygota</taxon>
        <taxon>Neoptera</taxon>
        <taxon>Endopterygota</taxon>
        <taxon>Diptera</taxon>
        <taxon>Nematocera</taxon>
        <taxon>Culicoidea</taxon>
        <taxon>Culicidae</taxon>
        <taxon>Anophelinae</taxon>
        <taxon>Anopheles</taxon>
    </lineage>
</organism>
<accession>W5JTX1</accession>
<keyword evidence="5" id="KW-1185">Reference proteome</keyword>
<dbReference type="PROSITE" id="PS00018">
    <property type="entry name" value="EF_HAND_1"/>
    <property type="match status" value="1"/>
</dbReference>
<dbReference type="InterPro" id="IPR002048">
    <property type="entry name" value="EF_hand_dom"/>
</dbReference>
<keyword evidence="1" id="KW-0106">Calcium</keyword>
<dbReference type="PROSITE" id="PS50222">
    <property type="entry name" value="EF_HAND_2"/>
    <property type="match status" value="1"/>
</dbReference>
<reference evidence="3 5" key="1">
    <citation type="journal article" date="2010" name="BMC Genomics">
        <title>Combination of measures distinguishes pre-miRNAs from other stem-loops in the genome of the newly sequenced Anopheles darlingi.</title>
        <authorList>
            <person name="Mendes N.D."/>
            <person name="Freitas A.T."/>
            <person name="Vasconcelos A.T."/>
            <person name="Sagot M.F."/>
        </authorList>
    </citation>
    <scope>NUCLEOTIDE SEQUENCE</scope>
</reference>
<sequence>MMHGVASSMHPLFKDCPPKMASRRSLDLLVLDPSLDDSNPSCGRAPYIVLMAESAVLGSRQLMRQNAFDFVGFINQIFNPGYHINDTNACFVVYRHDTFEDVLLAEDKSISDFRKKKLLYVFNVFFAGNPKNVETHDSMLKIWEGLRSKADKDNDGQLDVCFIMRKSSCGKPEFLTPSKEWCNMWDAYAKDPSTVMDWQLRYMNFMFDLEDASHDGTIDGDEFSIVCSSYGVDKNECQEAFKKMSKGAVEVNREEFAELWREYFSSDDPVSPGNFIFGKTSF</sequence>
<dbReference type="VEuPathDB" id="VectorBase:ADAR2_006007"/>
<dbReference type="eggNOG" id="ENOG502RYZK">
    <property type="taxonomic scope" value="Eukaryota"/>
</dbReference>
<dbReference type="InterPro" id="IPR011992">
    <property type="entry name" value="EF-hand-dom_pair"/>
</dbReference>
<dbReference type="Gene3D" id="1.10.238.10">
    <property type="entry name" value="EF-hand"/>
    <property type="match status" value="1"/>
</dbReference>
<dbReference type="AlphaFoldDB" id="W5JTX1"/>
<dbReference type="EMBL" id="ADMH02000493">
    <property type="protein sequence ID" value="ETN66204.1"/>
    <property type="molecule type" value="Genomic_DNA"/>
</dbReference>
<reference evidence="4" key="4">
    <citation type="submission" date="2015-06" db="UniProtKB">
        <authorList>
            <consortium name="EnsemblMetazoa"/>
        </authorList>
    </citation>
    <scope>IDENTIFICATION</scope>
</reference>
<evidence type="ECO:0000313" key="3">
    <source>
        <dbReference type="EMBL" id="ETN66204.1"/>
    </source>
</evidence>
<dbReference type="InterPro" id="IPR018247">
    <property type="entry name" value="EF_Hand_1_Ca_BS"/>
</dbReference>
<dbReference type="Proteomes" id="UP000000673">
    <property type="component" value="Unassembled WGS sequence"/>
</dbReference>
<gene>
    <name evidence="3" type="ORF">AND_002010</name>
</gene>
<evidence type="ECO:0000259" key="2">
    <source>
        <dbReference type="PROSITE" id="PS50222"/>
    </source>
</evidence>
<dbReference type="GO" id="GO:0005509">
    <property type="term" value="F:calcium ion binding"/>
    <property type="evidence" value="ECO:0007669"/>
    <property type="project" value="InterPro"/>
</dbReference>
<protein>
    <submittedName>
        <fullName evidence="3">Sarcoplasmic calcium-binding protein 2</fullName>
    </submittedName>
</protein>
<dbReference type="HOGENOM" id="CLU_987728_0_0_1"/>
<evidence type="ECO:0000313" key="4">
    <source>
        <dbReference type="EnsemblMetazoa" id="ADAC002010-PA"/>
    </source>
</evidence>
<dbReference type="VEuPathDB" id="VectorBase:ADAC002010"/>
<name>W5JTX1_ANODA</name>
<dbReference type="EnsemblMetazoa" id="ADAC002010-RA">
    <property type="protein sequence ID" value="ADAC002010-PA"/>
    <property type="gene ID" value="ADAC002010"/>
</dbReference>